<sequence length="60" mass="6910">MIEARKSFMPNEYEEVERLIVLMRSYDSGAEEATSIQADQTLDELNAYLEKIGHEIKVGF</sequence>
<comment type="caution">
    <text evidence="1">The sequence shown here is derived from an EMBL/GenBank/DDBJ whole genome shotgun (WGS) entry which is preliminary data.</text>
</comment>
<protein>
    <submittedName>
        <fullName evidence="1">Uncharacterized protein</fullName>
    </submittedName>
</protein>
<gene>
    <name evidence="1" type="ORF">GCM10007362_24490</name>
</gene>
<dbReference type="EMBL" id="BMDD01000003">
    <property type="protein sequence ID" value="GGH78745.1"/>
    <property type="molecule type" value="Genomic_DNA"/>
</dbReference>
<dbReference type="Proteomes" id="UP000605427">
    <property type="component" value="Unassembled WGS sequence"/>
</dbReference>
<proteinExistence type="predicted"/>
<organism evidence="1 2">
    <name type="scientific">Saccharibacillus endophyticus</name>
    <dbReference type="NCBI Taxonomy" id="2060666"/>
    <lineage>
        <taxon>Bacteria</taxon>
        <taxon>Bacillati</taxon>
        <taxon>Bacillota</taxon>
        <taxon>Bacilli</taxon>
        <taxon>Bacillales</taxon>
        <taxon>Paenibacillaceae</taxon>
        <taxon>Saccharibacillus</taxon>
    </lineage>
</organism>
<evidence type="ECO:0000313" key="1">
    <source>
        <dbReference type="EMBL" id="GGH78745.1"/>
    </source>
</evidence>
<accession>A0ABQ1ZU59</accession>
<dbReference type="RefSeq" id="WP_172243696.1">
    <property type="nucleotide sequence ID" value="NZ_BMDD01000003.1"/>
</dbReference>
<evidence type="ECO:0000313" key="2">
    <source>
        <dbReference type="Proteomes" id="UP000605427"/>
    </source>
</evidence>
<reference evidence="2" key="1">
    <citation type="journal article" date="2019" name="Int. J. Syst. Evol. Microbiol.">
        <title>The Global Catalogue of Microorganisms (GCM) 10K type strain sequencing project: providing services to taxonomists for standard genome sequencing and annotation.</title>
        <authorList>
            <consortium name="The Broad Institute Genomics Platform"/>
            <consortium name="The Broad Institute Genome Sequencing Center for Infectious Disease"/>
            <person name="Wu L."/>
            <person name="Ma J."/>
        </authorList>
    </citation>
    <scope>NUCLEOTIDE SEQUENCE [LARGE SCALE GENOMIC DNA]</scope>
    <source>
        <strain evidence="2">CCM 8702</strain>
    </source>
</reference>
<keyword evidence="2" id="KW-1185">Reference proteome</keyword>
<name>A0ABQ1ZU59_9BACL</name>